<comment type="caution">
    <text evidence="2">The sequence shown here is derived from an EMBL/GenBank/DDBJ whole genome shotgun (WGS) entry which is preliminary data.</text>
</comment>
<gene>
    <name evidence="2" type="ORF">TeGR_g9167</name>
</gene>
<dbReference type="Proteomes" id="UP001165060">
    <property type="component" value="Unassembled WGS sequence"/>
</dbReference>
<feature type="region of interest" description="Disordered" evidence="1">
    <location>
        <begin position="46"/>
        <end position="68"/>
    </location>
</feature>
<name>A0ABQ6MH39_9STRA</name>
<evidence type="ECO:0000256" key="1">
    <source>
        <dbReference type="SAM" id="MobiDB-lite"/>
    </source>
</evidence>
<dbReference type="EMBL" id="BRYB01005578">
    <property type="protein sequence ID" value="GMI26239.1"/>
    <property type="molecule type" value="Genomic_DNA"/>
</dbReference>
<feature type="compositionally biased region" description="Basic and acidic residues" evidence="1">
    <location>
        <begin position="129"/>
        <end position="149"/>
    </location>
</feature>
<proteinExistence type="predicted"/>
<feature type="region of interest" description="Disordered" evidence="1">
    <location>
        <begin position="119"/>
        <end position="157"/>
    </location>
</feature>
<organism evidence="2 3">
    <name type="scientific">Tetraparma gracilis</name>
    <dbReference type="NCBI Taxonomy" id="2962635"/>
    <lineage>
        <taxon>Eukaryota</taxon>
        <taxon>Sar</taxon>
        <taxon>Stramenopiles</taxon>
        <taxon>Ochrophyta</taxon>
        <taxon>Bolidophyceae</taxon>
        <taxon>Parmales</taxon>
        <taxon>Triparmaceae</taxon>
        <taxon>Tetraparma</taxon>
    </lineage>
</organism>
<evidence type="ECO:0000313" key="2">
    <source>
        <dbReference type="EMBL" id="GMI26239.1"/>
    </source>
</evidence>
<protein>
    <recommendedName>
        <fullName evidence="4">HMG box domain-containing protein</fullName>
    </recommendedName>
</protein>
<feature type="non-terminal residue" evidence="2">
    <location>
        <position position="1"/>
    </location>
</feature>
<accession>A0ABQ6MH39</accession>
<sequence>AEPMCESPPPPPGDAFAETDPIAAYLATKVAIARAELLNAESNLQRARAAEGGPAGKPPLKRRGAPVEYDASGNKVEYALSTYNFFVRTVRSKDQAAPLDFAGAGARWKAMEGDERKMWEARAGAFNEAEGRGPKPKAGKGEAKAKSEQDVPQVGSD</sequence>
<evidence type="ECO:0008006" key="4">
    <source>
        <dbReference type="Google" id="ProtNLM"/>
    </source>
</evidence>
<evidence type="ECO:0000313" key="3">
    <source>
        <dbReference type="Proteomes" id="UP001165060"/>
    </source>
</evidence>
<keyword evidence="3" id="KW-1185">Reference proteome</keyword>
<reference evidence="2 3" key="1">
    <citation type="journal article" date="2023" name="Commun. Biol.">
        <title>Genome analysis of Parmales, the sister group of diatoms, reveals the evolutionary specialization of diatoms from phago-mixotrophs to photoautotrophs.</title>
        <authorList>
            <person name="Ban H."/>
            <person name="Sato S."/>
            <person name="Yoshikawa S."/>
            <person name="Yamada K."/>
            <person name="Nakamura Y."/>
            <person name="Ichinomiya M."/>
            <person name="Sato N."/>
            <person name="Blanc-Mathieu R."/>
            <person name="Endo H."/>
            <person name="Kuwata A."/>
            <person name="Ogata H."/>
        </authorList>
    </citation>
    <scope>NUCLEOTIDE SEQUENCE [LARGE SCALE GENOMIC DNA]</scope>
</reference>
<dbReference type="CDD" id="cd00084">
    <property type="entry name" value="HMG-box_SF"/>
    <property type="match status" value="1"/>
</dbReference>